<dbReference type="Gene3D" id="3.20.20.70">
    <property type="entry name" value="Aldolase class I"/>
    <property type="match status" value="1"/>
</dbReference>
<evidence type="ECO:0000313" key="20">
    <source>
        <dbReference type="Proteomes" id="UP000559117"/>
    </source>
</evidence>
<keyword evidence="10 16" id="KW-0093">Biotin biosynthesis</keyword>
<evidence type="ECO:0000256" key="8">
    <source>
        <dbReference type="ARBA" id="ARBA00022714"/>
    </source>
</evidence>
<comment type="cofactor">
    <cofactor evidence="16">
        <name>[2Fe-2S] cluster</name>
        <dbReference type="ChEBI" id="CHEBI:190135"/>
    </cofactor>
    <text evidence="16">Binds 1 [2Fe-2S] cluster. The cluster is coordinated with 3 cysteines and 1 arginine.</text>
</comment>
<dbReference type="InterPro" id="IPR024177">
    <property type="entry name" value="Biotin_synthase"/>
</dbReference>
<comment type="function">
    <text evidence="14 16">Catalyzes the conversion of dethiobiotin (DTB) to biotin by the insertion of a sulfur atom into dethiobiotin via a radical-based mechanism.</text>
</comment>
<dbReference type="PIRSF" id="PIRSF001619">
    <property type="entry name" value="Biotin_synth"/>
    <property type="match status" value="1"/>
</dbReference>
<feature type="binding site" evidence="16 17">
    <location>
        <position position="70"/>
    </location>
    <ligand>
        <name>[4Fe-4S] cluster</name>
        <dbReference type="ChEBI" id="CHEBI:49883"/>
        <note>4Fe-4S-S-AdoMet</note>
    </ligand>
</feature>
<comment type="pathway">
    <text evidence="1 16">Cofactor biosynthesis; biotin biosynthesis; biotin from 7,8-diaminononanoate: step 2/2.</text>
</comment>
<dbReference type="PROSITE" id="PS51918">
    <property type="entry name" value="RADICAL_SAM"/>
    <property type="match status" value="1"/>
</dbReference>
<dbReference type="PANTHER" id="PTHR22976:SF2">
    <property type="entry name" value="BIOTIN SYNTHASE, MITOCHONDRIAL"/>
    <property type="match status" value="1"/>
</dbReference>
<keyword evidence="20" id="KW-1185">Reference proteome</keyword>
<dbReference type="InterPro" id="IPR002684">
    <property type="entry name" value="Biotin_synth/BioAB"/>
</dbReference>
<dbReference type="Pfam" id="PF06968">
    <property type="entry name" value="BATS"/>
    <property type="match status" value="1"/>
</dbReference>
<protein>
    <recommendedName>
        <fullName evidence="15 16">Biotin synthase</fullName>
        <ecNumber evidence="4 16">2.8.1.6</ecNumber>
    </recommendedName>
</protein>
<feature type="domain" description="Radical SAM core" evidence="18">
    <location>
        <begin position="48"/>
        <end position="277"/>
    </location>
</feature>
<dbReference type="InterPro" id="IPR006638">
    <property type="entry name" value="Elp3/MiaA/NifB-like_rSAM"/>
</dbReference>
<dbReference type="EC" id="2.8.1.6" evidence="4 16"/>
<keyword evidence="7 16" id="KW-0949">S-adenosyl-L-methionine</keyword>
<dbReference type="SFLD" id="SFLDS00029">
    <property type="entry name" value="Radical_SAM"/>
    <property type="match status" value="1"/>
</dbReference>
<evidence type="ECO:0000256" key="13">
    <source>
        <dbReference type="ARBA" id="ARBA00051157"/>
    </source>
</evidence>
<comment type="caution">
    <text evidence="19">The sequence shown here is derived from an EMBL/GenBank/DDBJ whole genome shotgun (WGS) entry which is preliminary data.</text>
</comment>
<dbReference type="GO" id="GO:0004076">
    <property type="term" value="F:biotin synthase activity"/>
    <property type="evidence" value="ECO:0007669"/>
    <property type="project" value="UniProtKB-UniRule"/>
</dbReference>
<feature type="binding site" evidence="16 17">
    <location>
        <position position="110"/>
    </location>
    <ligand>
        <name>[2Fe-2S] cluster</name>
        <dbReference type="ChEBI" id="CHEBI:190135"/>
    </ligand>
</feature>
<dbReference type="NCBIfam" id="TIGR00433">
    <property type="entry name" value="bioB"/>
    <property type="match status" value="1"/>
</dbReference>
<evidence type="ECO:0000256" key="17">
    <source>
        <dbReference type="PIRSR" id="PIRSR001619-1"/>
    </source>
</evidence>
<feature type="binding site" evidence="16 17">
    <location>
        <position position="272"/>
    </location>
    <ligand>
        <name>[2Fe-2S] cluster</name>
        <dbReference type="ChEBI" id="CHEBI:190135"/>
    </ligand>
</feature>
<dbReference type="AlphaFoldDB" id="A0A840UMD0"/>
<dbReference type="SFLD" id="SFLDG01060">
    <property type="entry name" value="BATS_domain_containing"/>
    <property type="match status" value="1"/>
</dbReference>
<evidence type="ECO:0000256" key="16">
    <source>
        <dbReference type="HAMAP-Rule" id="MF_01694"/>
    </source>
</evidence>
<keyword evidence="5 16" id="KW-0004">4Fe-4S</keyword>
<feature type="binding site" evidence="16 17">
    <location>
        <position position="66"/>
    </location>
    <ligand>
        <name>[4Fe-4S] cluster</name>
        <dbReference type="ChEBI" id="CHEBI:49883"/>
        <note>4Fe-4S-S-AdoMet</note>
    </ligand>
</feature>
<evidence type="ECO:0000256" key="4">
    <source>
        <dbReference type="ARBA" id="ARBA00012236"/>
    </source>
</evidence>
<dbReference type="RefSeq" id="WP_183862386.1">
    <property type="nucleotide sequence ID" value="NZ_JACHFH010000029.1"/>
</dbReference>
<reference evidence="19 20" key="1">
    <citation type="submission" date="2020-08" db="EMBL/GenBank/DDBJ databases">
        <title>Genomic Encyclopedia of Type Strains, Phase IV (KMG-IV): sequencing the most valuable type-strain genomes for metagenomic binning, comparative biology and taxonomic classification.</title>
        <authorList>
            <person name="Goeker M."/>
        </authorList>
    </citation>
    <scope>NUCLEOTIDE SEQUENCE [LARGE SCALE GENOMIC DNA]</scope>
    <source>
        <strain evidence="19 20">DSM 24661</strain>
    </source>
</reference>
<dbReference type="Proteomes" id="UP000559117">
    <property type="component" value="Unassembled WGS sequence"/>
</dbReference>
<dbReference type="GO" id="GO:0009102">
    <property type="term" value="P:biotin biosynthetic process"/>
    <property type="evidence" value="ECO:0007669"/>
    <property type="project" value="UniProtKB-UniRule"/>
</dbReference>
<evidence type="ECO:0000313" key="19">
    <source>
        <dbReference type="EMBL" id="MBB5336967.1"/>
    </source>
</evidence>
<comment type="subunit">
    <text evidence="3 16">Homodimer.</text>
</comment>
<keyword evidence="8 16" id="KW-0001">2Fe-2S</keyword>
<dbReference type="CDD" id="cd01335">
    <property type="entry name" value="Radical_SAM"/>
    <property type="match status" value="1"/>
</dbReference>
<dbReference type="UniPathway" id="UPA00078">
    <property type="reaction ID" value="UER00162"/>
</dbReference>
<keyword evidence="12 16" id="KW-0411">Iron-sulfur</keyword>
<evidence type="ECO:0000256" key="1">
    <source>
        <dbReference type="ARBA" id="ARBA00004942"/>
    </source>
</evidence>
<evidence type="ECO:0000256" key="11">
    <source>
        <dbReference type="ARBA" id="ARBA00023004"/>
    </source>
</evidence>
<evidence type="ECO:0000256" key="7">
    <source>
        <dbReference type="ARBA" id="ARBA00022691"/>
    </source>
</evidence>
<name>A0A840UMD0_9FIRM</name>
<dbReference type="HAMAP" id="MF_01694">
    <property type="entry name" value="BioB"/>
    <property type="match status" value="1"/>
</dbReference>
<dbReference type="InterPro" id="IPR010722">
    <property type="entry name" value="BATS_dom"/>
</dbReference>
<keyword evidence="11 16" id="KW-0408">Iron</keyword>
<dbReference type="SUPFAM" id="SSF102114">
    <property type="entry name" value="Radical SAM enzymes"/>
    <property type="match status" value="1"/>
</dbReference>
<dbReference type="Pfam" id="PF04055">
    <property type="entry name" value="Radical_SAM"/>
    <property type="match status" value="1"/>
</dbReference>
<evidence type="ECO:0000256" key="5">
    <source>
        <dbReference type="ARBA" id="ARBA00022485"/>
    </source>
</evidence>
<evidence type="ECO:0000256" key="2">
    <source>
        <dbReference type="ARBA" id="ARBA00010765"/>
    </source>
</evidence>
<gene>
    <name evidence="16" type="primary">bioB</name>
    <name evidence="19" type="ORF">HNR32_002122</name>
</gene>
<evidence type="ECO:0000256" key="10">
    <source>
        <dbReference type="ARBA" id="ARBA00022756"/>
    </source>
</evidence>
<dbReference type="SFLD" id="SFLDG01278">
    <property type="entry name" value="biotin_synthase_like"/>
    <property type="match status" value="1"/>
</dbReference>
<comment type="cofactor">
    <cofactor evidence="16 17">
        <name>[4Fe-4S] cluster</name>
        <dbReference type="ChEBI" id="CHEBI:49883"/>
    </cofactor>
    <text evidence="16 17">Binds 1 [4Fe-4S] cluster. The cluster is coordinated with 3 cysteines and an exchangeable S-adenosyl-L-methionine.</text>
</comment>
<dbReference type="FunFam" id="3.20.20.70:FF:000026">
    <property type="entry name" value="Biotin synthase"/>
    <property type="match status" value="1"/>
</dbReference>
<dbReference type="InterPro" id="IPR013785">
    <property type="entry name" value="Aldolase_TIM"/>
</dbReference>
<keyword evidence="6 16" id="KW-0808">Transferase</keyword>
<evidence type="ECO:0000256" key="12">
    <source>
        <dbReference type="ARBA" id="ARBA00023014"/>
    </source>
</evidence>
<accession>A0A840UMD0</accession>
<keyword evidence="9 16" id="KW-0479">Metal-binding</keyword>
<evidence type="ECO:0000256" key="14">
    <source>
        <dbReference type="ARBA" id="ARBA00057568"/>
    </source>
</evidence>
<dbReference type="PANTHER" id="PTHR22976">
    <property type="entry name" value="BIOTIN SYNTHASE"/>
    <property type="match status" value="1"/>
</dbReference>
<dbReference type="GO" id="GO:0051537">
    <property type="term" value="F:2 iron, 2 sulfur cluster binding"/>
    <property type="evidence" value="ECO:0007669"/>
    <property type="project" value="UniProtKB-KW"/>
</dbReference>
<dbReference type="InterPro" id="IPR058240">
    <property type="entry name" value="rSAM_sf"/>
</dbReference>
<dbReference type="SMART" id="SM00729">
    <property type="entry name" value="Elp3"/>
    <property type="match status" value="1"/>
</dbReference>
<evidence type="ECO:0000256" key="9">
    <source>
        <dbReference type="ARBA" id="ARBA00022723"/>
    </source>
</evidence>
<evidence type="ECO:0000256" key="6">
    <source>
        <dbReference type="ARBA" id="ARBA00022679"/>
    </source>
</evidence>
<comment type="similarity">
    <text evidence="2 16">Belongs to the radical SAM superfamily. Biotin synthase family.</text>
</comment>
<dbReference type="GO" id="GO:0005506">
    <property type="term" value="F:iron ion binding"/>
    <property type="evidence" value="ECO:0007669"/>
    <property type="project" value="UniProtKB-UniRule"/>
</dbReference>
<evidence type="ECO:0000256" key="15">
    <source>
        <dbReference type="ARBA" id="ARBA00070199"/>
    </source>
</evidence>
<comment type="cofactor">
    <cofactor evidence="17">
        <name>[2Fe-2S] cluster</name>
        <dbReference type="ChEBI" id="CHEBI:190135"/>
    </cofactor>
    <text evidence="17">Binds 1 [2Fe-2S] cluster. The cluster is coordinated with 3 cysteines and 1 arginine.</text>
</comment>
<feature type="binding site" evidence="16 17">
    <location>
        <position position="142"/>
    </location>
    <ligand>
        <name>[2Fe-2S] cluster</name>
        <dbReference type="ChEBI" id="CHEBI:190135"/>
    </ligand>
</feature>
<dbReference type="SMART" id="SM00876">
    <property type="entry name" value="BATS"/>
    <property type="match status" value="1"/>
</dbReference>
<feature type="binding site" evidence="16 17">
    <location>
        <position position="73"/>
    </location>
    <ligand>
        <name>[4Fe-4S] cluster</name>
        <dbReference type="ChEBI" id="CHEBI:49883"/>
        <note>4Fe-4S-S-AdoMet</note>
    </ligand>
</feature>
<organism evidence="19 20">
    <name type="scientific">Pectinatus brassicae</name>
    <dbReference type="NCBI Taxonomy" id="862415"/>
    <lineage>
        <taxon>Bacteria</taxon>
        <taxon>Bacillati</taxon>
        <taxon>Bacillota</taxon>
        <taxon>Negativicutes</taxon>
        <taxon>Selenomonadales</taxon>
        <taxon>Selenomonadaceae</taxon>
        <taxon>Pectinatus</taxon>
    </lineage>
</organism>
<dbReference type="InterPro" id="IPR007197">
    <property type="entry name" value="rSAM"/>
</dbReference>
<dbReference type="GO" id="GO:0051539">
    <property type="term" value="F:4 iron, 4 sulfur cluster binding"/>
    <property type="evidence" value="ECO:0007669"/>
    <property type="project" value="UniProtKB-KW"/>
</dbReference>
<evidence type="ECO:0000256" key="3">
    <source>
        <dbReference type="ARBA" id="ARBA00011738"/>
    </source>
</evidence>
<sequence>MQEQQQYIEKLKNKVLNKQQIDKDEALELVNMPLAELCQAGNEIRQHFCGNVFDICTIINGKSGKCSEDCKYCAQSAYYKTKVETYNLLDRKEIVDGARYNENKGVLRYSIVTAGKSLNDAEIDEMCKTAQAIEDNGKIKVCVSFGLLNESQYKKLNDAGIKRVHNNLEASKNYFSNVCTTHSFDDKVKAIKAAQKAGMTVCSGGIMGLGESMEDRIDMALSLRELNVKSVPINMLNPIPHTPFADNKVLTNDEMCRIVAIYRFVLPDVSIRLAGGRGLLPDKGEGCFKSGANAAISGDMLTTSGITIDTDMAMIKKLGFEVGLWNE</sequence>
<feature type="binding site" evidence="16 17">
    <location>
        <position position="202"/>
    </location>
    <ligand>
        <name>[2Fe-2S] cluster</name>
        <dbReference type="ChEBI" id="CHEBI:190135"/>
    </ligand>
</feature>
<evidence type="ECO:0000259" key="18">
    <source>
        <dbReference type="PROSITE" id="PS51918"/>
    </source>
</evidence>
<dbReference type="EMBL" id="JACHFH010000029">
    <property type="protein sequence ID" value="MBB5336967.1"/>
    <property type="molecule type" value="Genomic_DNA"/>
</dbReference>
<proteinExistence type="inferred from homology"/>
<comment type="catalytic activity">
    <reaction evidence="13 16">
        <text>(4R,5S)-dethiobiotin + (sulfur carrier)-SH + 2 reduced [2Fe-2S]-[ferredoxin] + 2 S-adenosyl-L-methionine = (sulfur carrier)-H + biotin + 2 5'-deoxyadenosine + 2 L-methionine + 2 oxidized [2Fe-2S]-[ferredoxin]</text>
        <dbReference type="Rhea" id="RHEA:22060"/>
        <dbReference type="Rhea" id="RHEA-COMP:10000"/>
        <dbReference type="Rhea" id="RHEA-COMP:10001"/>
        <dbReference type="Rhea" id="RHEA-COMP:14737"/>
        <dbReference type="Rhea" id="RHEA-COMP:14739"/>
        <dbReference type="ChEBI" id="CHEBI:17319"/>
        <dbReference type="ChEBI" id="CHEBI:29917"/>
        <dbReference type="ChEBI" id="CHEBI:33737"/>
        <dbReference type="ChEBI" id="CHEBI:33738"/>
        <dbReference type="ChEBI" id="CHEBI:57586"/>
        <dbReference type="ChEBI" id="CHEBI:57844"/>
        <dbReference type="ChEBI" id="CHEBI:59789"/>
        <dbReference type="ChEBI" id="CHEBI:64428"/>
        <dbReference type="ChEBI" id="CHEBI:149473"/>
        <dbReference type="EC" id="2.8.1.6"/>
    </reaction>
</comment>